<dbReference type="OMA" id="DARQYIG"/>
<evidence type="ECO:0000313" key="18">
    <source>
        <dbReference type="EMBL" id="AZF74445.1"/>
    </source>
</evidence>
<dbReference type="EMBL" id="CP033241">
    <property type="protein sequence ID" value="AZF84871.1"/>
    <property type="molecule type" value="Genomic_DNA"/>
</dbReference>
<evidence type="ECO:0000256" key="6">
    <source>
        <dbReference type="ARBA" id="ARBA00022801"/>
    </source>
</evidence>
<dbReference type="HAMAP" id="MF_00188">
    <property type="entry name" value="Pept_M48_protease_HtpX"/>
    <property type="match status" value="1"/>
</dbReference>
<dbReference type="AlphaFoldDB" id="A0A0E3MGS5"/>
<dbReference type="InterPro" id="IPR001915">
    <property type="entry name" value="Peptidase_M48"/>
</dbReference>
<evidence type="ECO:0000256" key="8">
    <source>
        <dbReference type="ARBA" id="ARBA00022989"/>
    </source>
</evidence>
<sequence length="311" mass="34985">MDVRQRLISSMVISLGLTIISEGIVLIGIASLLHISLFFIFPALVIFWLFQWIISPYVVGRGGYEVSPNDPQYGWLYNLVRRIAEESKIKPPRVFVIDAPYPNAFAYGNRLGGMRVGITLPLLNILDVDELTAVIAHEVGHIKHRDVEIGMTIGLIPTVLGYISTLLMNFGYLALFLAADEIELLFAIAALAIGFVIFVVTFILQIFVLWFNRLRESYADYNSFLVLGEGSKALATALAKIEIYMQNIRIDPFTGIIVTAPPVKVEEKDPHLLVEQWLRTKVSAFKDILSTHPYPARRAQMIYRLIYGSNI</sequence>
<evidence type="ECO:0000313" key="17">
    <source>
        <dbReference type="EMBL" id="AZF71825.1"/>
    </source>
</evidence>
<dbReference type="EMBL" id="CP033237">
    <property type="protein sequence ID" value="AZF74445.1"/>
    <property type="molecule type" value="Genomic_DNA"/>
</dbReference>
<dbReference type="Pfam" id="PF01435">
    <property type="entry name" value="Peptidase_M48"/>
    <property type="match status" value="1"/>
</dbReference>
<dbReference type="EMBL" id="LT549890">
    <property type="protein sequence ID" value="SAI85498.1"/>
    <property type="molecule type" value="Genomic_DNA"/>
</dbReference>
<feature type="binding site" evidence="11">
    <location>
        <position position="141"/>
    </location>
    <ligand>
        <name>Zn(2+)</name>
        <dbReference type="ChEBI" id="CHEBI:29105"/>
        <note>catalytic</note>
    </ligand>
</feature>
<keyword evidence="7 11" id="KW-0862">Zinc</keyword>
<evidence type="ECO:0000313" key="35">
    <source>
        <dbReference type="Proteomes" id="UP000282269"/>
    </source>
</evidence>
<evidence type="ECO:0000313" key="32">
    <source>
        <dbReference type="Proteomes" id="UP000273443"/>
    </source>
</evidence>
<proteinExistence type="inferred from homology"/>
<dbReference type="GO" id="GO:0008270">
    <property type="term" value="F:zinc ion binding"/>
    <property type="evidence" value="ECO:0007669"/>
    <property type="project" value="UniProtKB-UniRule"/>
</dbReference>
<reference evidence="14" key="5">
    <citation type="submission" date="2018-10" db="EMBL/GenBank/DDBJ databases">
        <authorList>
            <person name="McCarthy S."/>
            <person name="Gradnigo J."/>
            <person name="Johnson T."/>
            <person name="Payne S."/>
            <person name="Lipzen A."/>
            <person name="Schackwitz W."/>
            <person name="Martin J."/>
            <person name="Moriyama E."/>
            <person name="Blum P."/>
        </authorList>
    </citation>
    <scope>NUCLEOTIDE SEQUENCE</scope>
    <source>
        <strain evidence="13">SARC-B</strain>
        <strain evidence="14">SARC-C</strain>
        <strain evidence="15">SULA</strain>
    </source>
</reference>
<feature type="domain" description="Peptidase M48" evidence="12">
    <location>
        <begin position="74"/>
        <end position="302"/>
    </location>
</feature>
<dbReference type="Proteomes" id="UP000275843">
    <property type="component" value="Chromosome"/>
</dbReference>
<dbReference type="EMBL" id="CP033240">
    <property type="protein sequence ID" value="AZF82279.1"/>
    <property type="molecule type" value="Genomic_DNA"/>
</dbReference>
<evidence type="ECO:0000313" key="26">
    <source>
        <dbReference type="Proteomes" id="UP000033085"/>
    </source>
</evidence>
<evidence type="ECO:0000256" key="3">
    <source>
        <dbReference type="ARBA" id="ARBA00022670"/>
    </source>
</evidence>
<evidence type="ECO:0000256" key="9">
    <source>
        <dbReference type="ARBA" id="ARBA00023049"/>
    </source>
</evidence>
<evidence type="ECO:0000256" key="4">
    <source>
        <dbReference type="ARBA" id="ARBA00022692"/>
    </source>
</evidence>
<dbReference type="EMBL" id="CP033236">
    <property type="protein sequence ID" value="AZF71825.1"/>
    <property type="molecule type" value="Genomic_DNA"/>
</dbReference>
<feature type="transmembrane region" description="Helical" evidence="11">
    <location>
        <begin position="184"/>
        <end position="211"/>
    </location>
</feature>
<feature type="binding site" evidence="11">
    <location>
        <position position="137"/>
    </location>
    <ligand>
        <name>Zn(2+)</name>
        <dbReference type="ChEBI" id="CHEBI:29105"/>
        <note>catalytic</note>
    </ligand>
</feature>
<evidence type="ECO:0000313" key="29">
    <source>
        <dbReference type="Proteomes" id="UP000267993"/>
    </source>
</evidence>
<dbReference type="GO" id="GO:0006508">
    <property type="term" value="P:proteolysis"/>
    <property type="evidence" value="ECO:0007669"/>
    <property type="project" value="UniProtKB-KW"/>
</dbReference>
<evidence type="ECO:0000256" key="7">
    <source>
        <dbReference type="ARBA" id="ARBA00022833"/>
    </source>
</evidence>
<reference evidence="29 30" key="4">
    <citation type="journal article" date="2018" name="Proc. Natl. Acad. Sci. U.S.A.">
        <title>Nonmutational mechanism of inheritance in the Archaeon Sulfolobus solfataricus.</title>
        <authorList>
            <person name="Payne S."/>
            <person name="McCarthy S."/>
            <person name="Johnson T."/>
            <person name="North E."/>
            <person name="Blum P."/>
        </authorList>
    </citation>
    <scope>NUCLEOTIDE SEQUENCE [LARGE SCALE GENOMIC DNA]</scope>
    <source>
        <strain evidence="17 29">SARC-H</strain>
        <strain evidence="18 33">SARC-I</strain>
        <strain evidence="20 34">SARC-N</strain>
        <strain evidence="21 35">SARC-O</strain>
        <strain evidence="22 30">SUL120</strain>
        <strain evidence="16 31">SULG</strain>
        <strain evidence="19 32">SULM</strain>
    </source>
</reference>
<dbReference type="RefSeq" id="WP_009988523.1">
    <property type="nucleotide sequence ID" value="NZ_CP011055.2"/>
</dbReference>
<accession>A0A0E3MGS5</accession>
<evidence type="ECO:0000256" key="1">
    <source>
        <dbReference type="ARBA" id="ARBA00009779"/>
    </source>
</evidence>
<evidence type="ECO:0000313" key="20">
    <source>
        <dbReference type="EMBL" id="AZF79673.1"/>
    </source>
</evidence>
<evidence type="ECO:0000313" key="28">
    <source>
        <dbReference type="Proteomes" id="UP000076770"/>
    </source>
</evidence>
<organism evidence="14 25">
    <name type="scientific">Saccharolobus solfataricus</name>
    <name type="common">Sulfolobus solfataricus</name>
    <dbReference type="NCBI Taxonomy" id="2287"/>
    <lineage>
        <taxon>Archaea</taxon>
        <taxon>Thermoproteota</taxon>
        <taxon>Thermoprotei</taxon>
        <taxon>Sulfolobales</taxon>
        <taxon>Sulfolobaceae</taxon>
        <taxon>Saccharolobus</taxon>
    </lineage>
</organism>
<evidence type="ECO:0000313" key="27">
    <source>
        <dbReference type="Proteomes" id="UP000033106"/>
    </source>
</evidence>
<evidence type="ECO:0000313" key="14">
    <source>
        <dbReference type="EMBL" id="AKA77434.1"/>
    </source>
</evidence>
<dbReference type="PATRIC" id="fig|2287.6.peg.2823"/>
<evidence type="ECO:0000256" key="11">
    <source>
        <dbReference type="HAMAP-Rule" id="MF_00188"/>
    </source>
</evidence>
<keyword evidence="6 11" id="KW-0378">Hydrolase</keyword>
<evidence type="ECO:0000313" key="19">
    <source>
        <dbReference type="EMBL" id="AZF77068.1"/>
    </source>
</evidence>
<evidence type="ECO:0000313" key="16">
    <source>
        <dbReference type="EMBL" id="AZF69205.1"/>
    </source>
</evidence>
<dbReference type="GeneID" id="44130609"/>
<keyword evidence="9 11" id="KW-0482">Metalloprotease</keyword>
<keyword evidence="5 11" id="KW-0479">Metal-binding</keyword>
<reference evidence="28" key="2">
    <citation type="submission" date="2016-04" db="EMBL/GenBank/DDBJ databases">
        <authorList>
            <person name="Shah S.A."/>
            <person name="Garrett R.A."/>
        </authorList>
    </citation>
    <scope>NUCLEOTIDE SEQUENCE [LARGE SCALE GENOMIC DNA]</scope>
    <source>
        <strain evidence="28">ATCC 35091 / DSM 1616 / JCM 8930 / NBRC 15331 / P1</strain>
    </source>
</reference>
<keyword evidence="2 11" id="KW-1003">Cell membrane</keyword>
<evidence type="ECO:0000259" key="12">
    <source>
        <dbReference type="Pfam" id="PF01435"/>
    </source>
</evidence>
<dbReference type="GeneID" id="1453374"/>
<evidence type="ECO:0000313" key="15">
    <source>
        <dbReference type="EMBL" id="AKA80125.1"/>
    </source>
</evidence>
<evidence type="ECO:0000313" key="31">
    <source>
        <dbReference type="Proteomes" id="UP000273194"/>
    </source>
</evidence>
<dbReference type="Proteomes" id="UP000033085">
    <property type="component" value="Chromosome"/>
</dbReference>
<evidence type="ECO:0000313" key="25">
    <source>
        <dbReference type="Proteomes" id="UP000033057"/>
    </source>
</evidence>
<comment type="similarity">
    <text evidence="1 11">Belongs to the peptidase M48B family.</text>
</comment>
<keyword evidence="8 11" id="KW-1133">Transmembrane helix</keyword>
<keyword evidence="10 11" id="KW-0472">Membrane</keyword>
<dbReference type="CDD" id="cd07338">
    <property type="entry name" value="M48B_HtpX_like"/>
    <property type="match status" value="1"/>
</dbReference>
<dbReference type="Proteomes" id="UP000273443">
    <property type="component" value="Chromosome"/>
</dbReference>
<feature type="transmembrane region" description="Helical" evidence="11">
    <location>
        <begin position="12"/>
        <end position="33"/>
    </location>
</feature>
<evidence type="ECO:0000256" key="5">
    <source>
        <dbReference type="ARBA" id="ARBA00022723"/>
    </source>
</evidence>
<evidence type="ECO:0000313" key="13">
    <source>
        <dbReference type="EMBL" id="AKA74739.1"/>
    </source>
</evidence>
<dbReference type="EMBL" id="CP011056">
    <property type="protein sequence ID" value="AKA77434.1"/>
    <property type="molecule type" value="Genomic_DNA"/>
</dbReference>
<dbReference type="EMBL" id="CP011057">
    <property type="protein sequence ID" value="AKA80125.1"/>
    <property type="molecule type" value="Genomic_DNA"/>
</dbReference>
<dbReference type="EMBL" id="CP050869">
    <property type="protein sequence ID" value="QPG49098.1"/>
    <property type="molecule type" value="Genomic_DNA"/>
</dbReference>
<dbReference type="Proteomes" id="UP000033106">
    <property type="component" value="Chromosome"/>
</dbReference>
<dbReference type="EMBL" id="CP033239">
    <property type="protein sequence ID" value="AZF79673.1"/>
    <property type="molecule type" value="Genomic_DNA"/>
</dbReference>
<dbReference type="PANTHER" id="PTHR43221">
    <property type="entry name" value="PROTEASE HTPX"/>
    <property type="match status" value="1"/>
</dbReference>
<evidence type="ECO:0000256" key="2">
    <source>
        <dbReference type="ARBA" id="ARBA00022475"/>
    </source>
</evidence>
<name>A0A0E3MGS5_SACSO</name>
<comment type="subcellular location">
    <subcellularLocation>
        <location evidence="11">Cell membrane</location>
        <topology evidence="11">Multi-pass membrane protein</topology>
    </subcellularLocation>
</comment>
<dbReference type="KEGG" id="ssol:SULB_2645"/>
<evidence type="ECO:0000256" key="10">
    <source>
        <dbReference type="ARBA" id="ARBA00023136"/>
    </source>
</evidence>
<feature type="transmembrane region" description="Helical" evidence="11">
    <location>
        <begin position="153"/>
        <end position="178"/>
    </location>
</feature>
<dbReference type="Proteomes" id="UP000278715">
    <property type="component" value="Chromosome"/>
</dbReference>
<dbReference type="EMBL" id="CP033235">
    <property type="protein sequence ID" value="AZF69205.1"/>
    <property type="molecule type" value="Genomic_DNA"/>
</dbReference>
<dbReference type="GO" id="GO:0005886">
    <property type="term" value="C:plasma membrane"/>
    <property type="evidence" value="ECO:0007669"/>
    <property type="project" value="UniProtKB-SubCell"/>
</dbReference>
<gene>
    <name evidence="11" type="primary">htpX</name>
    <name evidence="23" type="ORF">HFC64_03620</name>
    <name evidence="24" type="ORF">SSOP1_1944</name>
    <name evidence="15" type="ORF">SULA_2644</name>
    <name evidence="13" type="ORF">SULB_2645</name>
    <name evidence="14" type="ORF">SULC_2641</name>
    <name evidence="16" type="ORF">SULG_13460</name>
    <name evidence="17" type="ORF">SULH_13460</name>
    <name evidence="18" type="ORF">SULI_13460</name>
    <name evidence="19" type="ORF">SULM_13450</name>
    <name evidence="20" type="ORF">SULN_13440</name>
    <name evidence="21" type="ORF">SULO_13460</name>
    <name evidence="22" type="ORF">SULZ_13475</name>
</gene>
<dbReference type="EMBL" id="CP011055">
    <property type="protein sequence ID" value="AKA74739.1"/>
    <property type="molecule type" value="Genomic_DNA"/>
</dbReference>
<dbReference type="Proteomes" id="UP000033057">
    <property type="component" value="Chromosome"/>
</dbReference>
<dbReference type="EC" id="3.4.24.-" evidence="11"/>
<evidence type="ECO:0000313" key="23">
    <source>
        <dbReference type="EMBL" id="QPG49098.1"/>
    </source>
</evidence>
<feature type="active site" evidence="11">
    <location>
        <position position="138"/>
    </location>
</feature>
<dbReference type="EMBL" id="CP033238">
    <property type="protein sequence ID" value="AZF77068.1"/>
    <property type="molecule type" value="Genomic_DNA"/>
</dbReference>
<dbReference type="Proteomes" id="UP000269431">
    <property type="component" value="Chromosome"/>
</dbReference>
<feature type="binding site" evidence="11">
    <location>
        <position position="216"/>
    </location>
    <ligand>
        <name>Zn(2+)</name>
        <dbReference type="ChEBI" id="CHEBI:29105"/>
        <note>catalytic</note>
    </ligand>
</feature>
<feature type="transmembrane region" description="Helical" evidence="11">
    <location>
        <begin position="39"/>
        <end position="59"/>
    </location>
</feature>
<reference evidence="23 36" key="6">
    <citation type="journal article" date="2020" name="Nat. Commun.">
        <title>The structures of two archaeal type IV pili illuminate evolutionary relationships.</title>
        <authorList>
            <person name="Wang F."/>
            <person name="Baquero D.P."/>
            <person name="Su Z."/>
            <person name="Beltran L.C."/>
            <person name="Prangishvili D."/>
            <person name="Krupovic M."/>
            <person name="Egelman E.H."/>
        </authorList>
    </citation>
    <scope>NUCLEOTIDE SEQUENCE [LARGE SCALE GENOMIC DNA]</scope>
    <source>
        <strain evidence="23 36">POZ149</strain>
    </source>
</reference>
<dbReference type="PANTHER" id="PTHR43221:SF2">
    <property type="entry name" value="PROTEASE HTPX HOMOLOG"/>
    <property type="match status" value="1"/>
</dbReference>
<dbReference type="InterPro" id="IPR022919">
    <property type="entry name" value="Pept_M48_protease_HtpX"/>
</dbReference>
<evidence type="ECO:0000313" key="33">
    <source>
        <dbReference type="Proteomes" id="UP000275843"/>
    </source>
</evidence>
<comment type="cofactor">
    <cofactor evidence="11">
        <name>Zn(2+)</name>
        <dbReference type="ChEBI" id="CHEBI:29105"/>
    </cofactor>
    <text evidence="11">Binds 1 zinc ion per subunit.</text>
</comment>
<dbReference type="Proteomes" id="UP000076770">
    <property type="component" value="Chromosome i"/>
</dbReference>
<keyword evidence="4 11" id="KW-0812">Transmembrane</keyword>
<dbReference type="Proteomes" id="UP000594632">
    <property type="component" value="Chromosome"/>
</dbReference>
<dbReference type="KEGG" id="ssof:SULC_2641"/>
<reference evidence="25 26" key="1">
    <citation type="journal article" date="2015" name="Genome Announc.">
        <title>Complete Genome Sequence of Sulfolobus solfataricus Strain 98/2 and Evolved Derivatives.</title>
        <authorList>
            <person name="McCarthy S."/>
            <person name="Gradnigo J."/>
            <person name="Johnson T."/>
            <person name="Payne S."/>
            <person name="Lipzen A."/>
            <person name="Martin J."/>
            <person name="Schackwitz W."/>
            <person name="Moriyama E."/>
            <person name="Blum P."/>
        </authorList>
    </citation>
    <scope>NUCLEOTIDE SEQUENCE [LARGE SCALE GENOMIC DNA]</scope>
    <source>
        <strain evidence="25">98/2 SULC</strain>
        <strain evidence="13">SARC-B</strain>
        <strain evidence="14">SARC-C</strain>
        <strain evidence="15 27">SULA</strain>
        <strain evidence="26">SULB</strain>
    </source>
</reference>
<keyword evidence="3 11" id="KW-0645">Protease</keyword>
<evidence type="ECO:0000313" key="34">
    <source>
        <dbReference type="Proteomes" id="UP000278715"/>
    </source>
</evidence>
<evidence type="ECO:0000313" key="22">
    <source>
        <dbReference type="EMBL" id="AZF84871.1"/>
    </source>
</evidence>
<dbReference type="KEGG" id="ssoa:SULA_2644"/>
<dbReference type="OrthoDB" id="28389at2157"/>
<evidence type="ECO:0000313" key="21">
    <source>
        <dbReference type="EMBL" id="AZF82279.1"/>
    </source>
</evidence>
<evidence type="ECO:0000313" key="30">
    <source>
        <dbReference type="Proteomes" id="UP000269431"/>
    </source>
</evidence>
<evidence type="ECO:0000313" key="36">
    <source>
        <dbReference type="Proteomes" id="UP000594632"/>
    </source>
</evidence>
<dbReference type="Proteomes" id="UP000282269">
    <property type="component" value="Chromosome"/>
</dbReference>
<protein>
    <recommendedName>
        <fullName evidence="11">Protease HtpX homolog</fullName>
        <ecNumber evidence="11">3.4.24.-</ecNumber>
    </recommendedName>
</protein>
<reference evidence="24" key="3">
    <citation type="submission" date="2016-04" db="EMBL/GenBank/DDBJ databases">
        <authorList>
            <person name="Evans L.H."/>
            <person name="Alamgir A."/>
            <person name="Owens N."/>
            <person name="Weber N.D."/>
            <person name="Virtaneva K."/>
            <person name="Barbian K."/>
            <person name="Babar A."/>
            <person name="Rosenke K."/>
        </authorList>
    </citation>
    <scope>NUCLEOTIDE SEQUENCE</scope>
    <source>
        <strain evidence="24">P1</strain>
    </source>
</reference>
<dbReference type="Proteomes" id="UP000267993">
    <property type="component" value="Chromosome"/>
</dbReference>
<dbReference type="InterPro" id="IPR050083">
    <property type="entry name" value="HtpX_protease"/>
</dbReference>
<dbReference type="Gene3D" id="3.30.2010.10">
    <property type="entry name" value="Metalloproteases ('zincins'), catalytic domain"/>
    <property type="match status" value="1"/>
</dbReference>
<dbReference type="GO" id="GO:0004222">
    <property type="term" value="F:metalloendopeptidase activity"/>
    <property type="evidence" value="ECO:0007669"/>
    <property type="project" value="UniProtKB-UniRule"/>
</dbReference>
<evidence type="ECO:0000313" key="24">
    <source>
        <dbReference type="EMBL" id="SAI85498.1"/>
    </source>
</evidence>
<dbReference type="Proteomes" id="UP000273194">
    <property type="component" value="Chromosome"/>
</dbReference>